<gene>
    <name evidence="1" type="ORF">B841_06295</name>
</gene>
<reference evidence="1 2" key="1">
    <citation type="submission" date="2012-11" db="EMBL/GenBank/DDBJ databases">
        <title>The complete genome sequence of Corynebacterium maris Coryn-1 (=DSM 45190).</title>
        <authorList>
            <person name="Schaffert L."/>
            <person name="Albersmeier A."/>
            <person name="Kalinowski J."/>
            <person name="Ruckert C."/>
        </authorList>
    </citation>
    <scope>NUCLEOTIDE SEQUENCE [LARGE SCALE GENOMIC DNA]</scope>
    <source>
        <strain evidence="2">Coryn-1</strain>
    </source>
</reference>
<proteinExistence type="predicted"/>
<dbReference type="OrthoDB" id="3829495at2"/>
<name>S5SUK4_9CORY</name>
<protein>
    <recommendedName>
        <fullName evidence="3">DUF4259 domain-containing protein</fullName>
    </recommendedName>
</protein>
<dbReference type="HOGENOM" id="CLU_128239_2_0_11"/>
<evidence type="ECO:0000313" key="2">
    <source>
        <dbReference type="Proteomes" id="UP000015388"/>
    </source>
</evidence>
<evidence type="ECO:0000313" key="1">
    <source>
        <dbReference type="EMBL" id="AGS34732.1"/>
    </source>
</evidence>
<dbReference type="AlphaFoldDB" id="S5SUK4"/>
<dbReference type="KEGG" id="cmd:B841_06295"/>
<evidence type="ECO:0008006" key="3">
    <source>
        <dbReference type="Google" id="ProtNLM"/>
    </source>
</evidence>
<dbReference type="InterPro" id="IPR025355">
    <property type="entry name" value="DUF4259"/>
</dbReference>
<dbReference type="STRING" id="1224163.B841_06295"/>
<dbReference type="PATRIC" id="fig|1224163.3.peg.1264"/>
<sequence>MGTWNVGPFDNDAAQDLLRDIRSDCFNFDQFRFECAADAVLDTEDAAVIIALSALVQRCAAGRLPRGIVHDDLLPLHSVEARTWLNRQYESILDEDVSPLYAIWEATGELDMWLASAKAVRPQGGILSV</sequence>
<dbReference type="eggNOG" id="ENOG5032K2E">
    <property type="taxonomic scope" value="Bacteria"/>
</dbReference>
<accession>S5SUK4</accession>
<keyword evidence="2" id="KW-1185">Reference proteome</keyword>
<dbReference type="EMBL" id="CP003924">
    <property type="protein sequence ID" value="AGS34732.1"/>
    <property type="molecule type" value="Genomic_DNA"/>
</dbReference>
<dbReference type="Pfam" id="PF14078">
    <property type="entry name" value="DUF4259"/>
    <property type="match status" value="1"/>
</dbReference>
<dbReference type="RefSeq" id="WP_020934665.1">
    <property type="nucleotide sequence ID" value="NC_021915.1"/>
</dbReference>
<dbReference type="Proteomes" id="UP000015388">
    <property type="component" value="Chromosome"/>
</dbReference>
<organism evidence="1 2">
    <name type="scientific">Corynebacterium maris DSM 45190</name>
    <dbReference type="NCBI Taxonomy" id="1224163"/>
    <lineage>
        <taxon>Bacteria</taxon>
        <taxon>Bacillati</taxon>
        <taxon>Actinomycetota</taxon>
        <taxon>Actinomycetes</taxon>
        <taxon>Mycobacteriales</taxon>
        <taxon>Corynebacteriaceae</taxon>
        <taxon>Corynebacterium</taxon>
    </lineage>
</organism>